<keyword evidence="3" id="KW-1185">Reference proteome</keyword>
<sequence length="593" mass="66049">MPSAEKIDGLPRDSPESRGIDPQAIIDFLEDGKASGVDFNGFMVYSKGAVIAEGWWDPYRPDLRHMMHSGTKGFLSVAVGMAVQEGYFALEDKVLSFFPEYVQTVVETNSTTELADQLTVEDLLTQTSGHDQGSSGASWRGITTSWIEQSFKIPFAHKPGTFFRYSSATSYLLSAIIHRTTGQSTKSFLMPRLFQPLGMIGVTWDVGPEEINPGGNGISCKTSDLLKLALLHLQGGVWEGQRLLSEEWVAKATQPQRGNEYGYQWWVSKDNDSYYAYGMFGQFAYVFPKHGAILVMTSSSPPGEEVARSLVRRHFPAILEPKGDPSIFSEDSFKKYLEALKIEAPQGPELSEKADEISDRLFVARPNADGVEAFALHSEHEKYVFHLWDNRGLHRVDAGVNRWVESETSVSLASLHHSYDAPQLLVSACGSWSKPETFEMKLQFIETAYQDQIVVRIVGDRIAVLERGVNVNSSGTQRPPIAAYMLDKGSGVSAGFRIADRARAARMSTEFNQLKTMQVFPYSTTSTSLNDLLDNEETKAAVVEEFAYLISHPMLSKGRRYTLRMLAAFVPNLKPEALERLDGKLGKIPYSWD</sequence>
<protein>
    <recommendedName>
        <fullName evidence="1">Beta-lactamase-related domain-containing protein</fullName>
    </recommendedName>
</protein>
<dbReference type="PANTHER" id="PTHR43283:SF7">
    <property type="entry name" value="BETA-LACTAMASE-RELATED DOMAIN-CONTAINING PROTEIN"/>
    <property type="match status" value="1"/>
</dbReference>
<evidence type="ECO:0000259" key="1">
    <source>
        <dbReference type="Pfam" id="PF00144"/>
    </source>
</evidence>
<proteinExistence type="predicted"/>
<reference evidence="2 3" key="1">
    <citation type="submission" date="2013-03" db="EMBL/GenBank/DDBJ databases">
        <title>The Genome Sequence of Exophiala aquamarina CBS 119918.</title>
        <authorList>
            <consortium name="The Broad Institute Genomics Platform"/>
            <person name="Cuomo C."/>
            <person name="de Hoog S."/>
            <person name="Gorbushina A."/>
            <person name="Walker B."/>
            <person name="Young S.K."/>
            <person name="Zeng Q."/>
            <person name="Gargeya S."/>
            <person name="Fitzgerald M."/>
            <person name="Haas B."/>
            <person name="Abouelleil A."/>
            <person name="Allen A.W."/>
            <person name="Alvarado L."/>
            <person name="Arachchi H.M."/>
            <person name="Berlin A.M."/>
            <person name="Chapman S.B."/>
            <person name="Gainer-Dewar J."/>
            <person name="Goldberg J."/>
            <person name="Griggs A."/>
            <person name="Gujja S."/>
            <person name="Hansen M."/>
            <person name="Howarth C."/>
            <person name="Imamovic A."/>
            <person name="Ireland A."/>
            <person name="Larimer J."/>
            <person name="McCowan C."/>
            <person name="Murphy C."/>
            <person name="Pearson M."/>
            <person name="Poon T.W."/>
            <person name="Priest M."/>
            <person name="Roberts A."/>
            <person name="Saif S."/>
            <person name="Shea T."/>
            <person name="Sisk P."/>
            <person name="Sykes S."/>
            <person name="Wortman J."/>
            <person name="Nusbaum C."/>
            <person name="Birren B."/>
        </authorList>
    </citation>
    <scope>NUCLEOTIDE SEQUENCE [LARGE SCALE GENOMIC DNA]</scope>
    <source>
        <strain evidence="2 3">CBS 119918</strain>
    </source>
</reference>
<dbReference type="PANTHER" id="PTHR43283">
    <property type="entry name" value="BETA-LACTAMASE-RELATED"/>
    <property type="match status" value="1"/>
</dbReference>
<dbReference type="RefSeq" id="XP_013258994.1">
    <property type="nucleotide sequence ID" value="XM_013403540.1"/>
</dbReference>
<gene>
    <name evidence="2" type="ORF">A1O9_07985</name>
</gene>
<dbReference type="HOGENOM" id="CLU_030169_3_1_1"/>
<evidence type="ECO:0000313" key="3">
    <source>
        <dbReference type="Proteomes" id="UP000027920"/>
    </source>
</evidence>
<dbReference type="InterPro" id="IPR012338">
    <property type="entry name" value="Beta-lactam/transpept-like"/>
</dbReference>
<dbReference type="InterPro" id="IPR001466">
    <property type="entry name" value="Beta-lactam-related"/>
</dbReference>
<comment type="caution">
    <text evidence="2">The sequence shown here is derived from an EMBL/GenBank/DDBJ whole genome shotgun (WGS) entry which is preliminary data.</text>
</comment>
<name>A0A072P8I3_9EURO</name>
<accession>A0A072P8I3</accession>
<dbReference type="OrthoDB" id="428260at2759"/>
<dbReference type="GeneID" id="25282898"/>
<organism evidence="2 3">
    <name type="scientific">Exophiala aquamarina CBS 119918</name>
    <dbReference type="NCBI Taxonomy" id="1182545"/>
    <lineage>
        <taxon>Eukaryota</taxon>
        <taxon>Fungi</taxon>
        <taxon>Dikarya</taxon>
        <taxon>Ascomycota</taxon>
        <taxon>Pezizomycotina</taxon>
        <taxon>Eurotiomycetes</taxon>
        <taxon>Chaetothyriomycetidae</taxon>
        <taxon>Chaetothyriales</taxon>
        <taxon>Herpotrichiellaceae</taxon>
        <taxon>Exophiala</taxon>
    </lineage>
</organism>
<dbReference type="VEuPathDB" id="FungiDB:A1O9_07985"/>
<dbReference type="SUPFAM" id="SSF56601">
    <property type="entry name" value="beta-lactamase/transpeptidase-like"/>
    <property type="match status" value="1"/>
</dbReference>
<dbReference type="Pfam" id="PF00144">
    <property type="entry name" value="Beta-lactamase"/>
    <property type="match status" value="1"/>
</dbReference>
<dbReference type="EMBL" id="AMGV01000006">
    <property type="protein sequence ID" value="KEF56404.1"/>
    <property type="molecule type" value="Genomic_DNA"/>
</dbReference>
<evidence type="ECO:0000313" key="2">
    <source>
        <dbReference type="EMBL" id="KEF56404.1"/>
    </source>
</evidence>
<dbReference type="Gene3D" id="3.40.710.10">
    <property type="entry name" value="DD-peptidase/beta-lactamase superfamily"/>
    <property type="match status" value="1"/>
</dbReference>
<dbReference type="InterPro" id="IPR050789">
    <property type="entry name" value="Diverse_Enzym_Activities"/>
</dbReference>
<dbReference type="AlphaFoldDB" id="A0A072P8I3"/>
<dbReference type="Proteomes" id="UP000027920">
    <property type="component" value="Unassembled WGS sequence"/>
</dbReference>
<feature type="domain" description="Beta-lactamase-related" evidence="1">
    <location>
        <begin position="42"/>
        <end position="308"/>
    </location>
</feature>